<dbReference type="PROSITE" id="PS50263">
    <property type="entry name" value="CN_HYDROLASE"/>
    <property type="match status" value="1"/>
</dbReference>
<reference evidence="3 4" key="1">
    <citation type="submission" date="2016-10" db="EMBL/GenBank/DDBJ databases">
        <title>Genome sequence of a sulfur-reducing bacterium Desulfurobacterium indicum K6013.</title>
        <authorList>
            <person name="Cao J."/>
            <person name="Shao Z."/>
            <person name="Alain K."/>
            <person name="Jebbar M."/>
        </authorList>
    </citation>
    <scope>NUCLEOTIDE SEQUENCE [LARGE SCALE GENOMIC DNA]</scope>
    <source>
        <strain evidence="3 4">K6013</strain>
    </source>
</reference>
<evidence type="ECO:0000313" key="4">
    <source>
        <dbReference type="Proteomes" id="UP000187408"/>
    </source>
</evidence>
<dbReference type="GO" id="GO:0050126">
    <property type="term" value="F:N-carbamoylputrescine amidase activity"/>
    <property type="evidence" value="ECO:0007669"/>
    <property type="project" value="TreeGrafter"/>
</dbReference>
<gene>
    <name evidence="3" type="ORF">BLW93_03125</name>
</gene>
<name>A0A1R1MLY2_9BACT</name>
<dbReference type="AlphaFoldDB" id="A0A1R1MLY2"/>
<dbReference type="SUPFAM" id="SSF56317">
    <property type="entry name" value="Carbon-nitrogen hydrolase"/>
    <property type="match status" value="1"/>
</dbReference>
<dbReference type="InterPro" id="IPR003010">
    <property type="entry name" value="C-N_Hydrolase"/>
</dbReference>
<organism evidence="3 4">
    <name type="scientific">Desulfurobacterium indicum</name>
    <dbReference type="NCBI Taxonomy" id="1914305"/>
    <lineage>
        <taxon>Bacteria</taxon>
        <taxon>Pseudomonadati</taxon>
        <taxon>Aquificota</taxon>
        <taxon>Aquificia</taxon>
        <taxon>Desulfurobacteriales</taxon>
        <taxon>Desulfurobacteriaceae</taxon>
        <taxon>Desulfurobacterium</taxon>
    </lineage>
</organism>
<keyword evidence="1" id="KW-0378">Hydrolase</keyword>
<evidence type="ECO:0000259" key="2">
    <source>
        <dbReference type="PROSITE" id="PS50263"/>
    </source>
</evidence>
<sequence>MKVAVVQINTVLGNLEKNIEKICQFVEKCIEKGVSICLFPELSMTGYYLQDITSEIAIKPDDERLSPLKRLSRHIGIIVGGIEESEEHILYNSAFFIEDGEVKHIHRKVYLPTYGMFDEARFVGAGNKFETFAMCGFKSTILICEDCWHFSSIYIPFLKGTKLIFVQSASPGRGYRENRMFGNSKIWKNMGEFYSRLTGSYFIYANRVGVEDGFVFSGNSFICDPYGNIVNEGTTFEEEIITADIEPSLIRSARINLPLLRDEKPWLIEKELKAFLEGKK</sequence>
<dbReference type="InterPro" id="IPR050345">
    <property type="entry name" value="Aliph_Amidase/BUP"/>
</dbReference>
<evidence type="ECO:0000313" key="3">
    <source>
        <dbReference type="EMBL" id="OMH40797.1"/>
    </source>
</evidence>
<accession>A0A1R1MLY2</accession>
<dbReference type="InterPro" id="IPR036526">
    <property type="entry name" value="C-N_Hydrolase_sf"/>
</dbReference>
<protein>
    <submittedName>
        <fullName evidence="3">Nitrilase</fullName>
    </submittedName>
</protein>
<dbReference type="OrthoDB" id="9811121at2"/>
<dbReference type="EMBL" id="MOEN01000008">
    <property type="protein sequence ID" value="OMH40797.1"/>
    <property type="molecule type" value="Genomic_DNA"/>
</dbReference>
<dbReference type="STRING" id="1914305.BLW93_03125"/>
<comment type="caution">
    <text evidence="3">The sequence shown here is derived from an EMBL/GenBank/DDBJ whole genome shotgun (WGS) entry which is preliminary data.</text>
</comment>
<dbReference type="Pfam" id="PF00795">
    <property type="entry name" value="CN_hydrolase"/>
    <property type="match status" value="1"/>
</dbReference>
<keyword evidence="4" id="KW-1185">Reference proteome</keyword>
<dbReference type="Gene3D" id="3.60.110.10">
    <property type="entry name" value="Carbon-nitrogen hydrolase"/>
    <property type="match status" value="1"/>
</dbReference>
<feature type="domain" description="CN hydrolase" evidence="2">
    <location>
        <begin position="1"/>
        <end position="247"/>
    </location>
</feature>
<dbReference type="Proteomes" id="UP000187408">
    <property type="component" value="Unassembled WGS sequence"/>
</dbReference>
<proteinExistence type="predicted"/>
<dbReference type="RefSeq" id="WP_076712660.1">
    <property type="nucleotide sequence ID" value="NZ_MOEN01000008.1"/>
</dbReference>
<dbReference type="GO" id="GO:0033388">
    <property type="term" value="P:putrescine biosynthetic process from arginine"/>
    <property type="evidence" value="ECO:0007669"/>
    <property type="project" value="TreeGrafter"/>
</dbReference>
<dbReference type="CDD" id="cd07586">
    <property type="entry name" value="nitrilase_8"/>
    <property type="match status" value="1"/>
</dbReference>
<dbReference type="PANTHER" id="PTHR43674">
    <property type="entry name" value="NITRILASE C965.09-RELATED"/>
    <property type="match status" value="1"/>
</dbReference>
<dbReference type="PANTHER" id="PTHR43674:SF2">
    <property type="entry name" value="BETA-UREIDOPROPIONASE"/>
    <property type="match status" value="1"/>
</dbReference>
<evidence type="ECO:0000256" key="1">
    <source>
        <dbReference type="ARBA" id="ARBA00022801"/>
    </source>
</evidence>